<dbReference type="EC" id="2.7.1.24" evidence="3"/>
<dbReference type="PANTHER" id="PTHR10695:SF46">
    <property type="entry name" value="BIFUNCTIONAL COENZYME A SYNTHASE-RELATED"/>
    <property type="match status" value="1"/>
</dbReference>
<dbReference type="Pfam" id="PF01121">
    <property type="entry name" value="CoaE"/>
    <property type="match status" value="1"/>
</dbReference>
<proteinExistence type="inferred from homology"/>
<organism evidence="3">
    <name type="scientific">hydrothermal vent metagenome</name>
    <dbReference type="NCBI Taxonomy" id="652676"/>
    <lineage>
        <taxon>unclassified sequences</taxon>
        <taxon>metagenomes</taxon>
        <taxon>ecological metagenomes</taxon>
    </lineage>
</organism>
<evidence type="ECO:0000256" key="1">
    <source>
        <dbReference type="ARBA" id="ARBA00022741"/>
    </source>
</evidence>
<dbReference type="PANTHER" id="PTHR10695">
    <property type="entry name" value="DEPHOSPHO-COA KINASE-RELATED"/>
    <property type="match status" value="1"/>
</dbReference>
<keyword evidence="3" id="KW-0418">Kinase</keyword>
<dbReference type="InterPro" id="IPR027417">
    <property type="entry name" value="P-loop_NTPase"/>
</dbReference>
<dbReference type="AlphaFoldDB" id="A0A3B0U8S1"/>
<dbReference type="SUPFAM" id="SSF52540">
    <property type="entry name" value="P-loop containing nucleoside triphosphate hydrolases"/>
    <property type="match status" value="1"/>
</dbReference>
<dbReference type="EMBL" id="UOEO01000188">
    <property type="protein sequence ID" value="VAW21867.1"/>
    <property type="molecule type" value="Genomic_DNA"/>
</dbReference>
<reference evidence="3" key="1">
    <citation type="submission" date="2018-06" db="EMBL/GenBank/DDBJ databases">
        <authorList>
            <person name="Zhirakovskaya E."/>
        </authorList>
    </citation>
    <scope>NUCLEOTIDE SEQUENCE</scope>
</reference>
<keyword evidence="2" id="KW-0067">ATP-binding</keyword>
<dbReference type="InterPro" id="IPR001977">
    <property type="entry name" value="Depp_CoAkinase"/>
</dbReference>
<keyword evidence="3" id="KW-0808">Transferase</keyword>
<evidence type="ECO:0000256" key="2">
    <source>
        <dbReference type="ARBA" id="ARBA00022840"/>
    </source>
</evidence>
<sequence>MFKLGLTGSIASGKSTVLKFFADLGYPVFSADQAVHDLYQDRAVGPLAALFPQAIVNGHVDRNVLSSTLAKNPERIKQLEAIVHPLVHEEISNFLRQAQASGARLAVIDIPLLFETGFDHGFDAVALTFCNEELLRARALDRPGMDEKKLDFILDHQLPQHEKKARADYLIDTGNSLEQTKARVVRIVNEILSDK</sequence>
<evidence type="ECO:0000313" key="3">
    <source>
        <dbReference type="EMBL" id="VAW21867.1"/>
    </source>
</evidence>
<dbReference type="PROSITE" id="PS51219">
    <property type="entry name" value="DPCK"/>
    <property type="match status" value="1"/>
</dbReference>
<dbReference type="CDD" id="cd02022">
    <property type="entry name" value="DPCK"/>
    <property type="match status" value="1"/>
</dbReference>
<name>A0A3B0U8S1_9ZZZZ</name>
<dbReference type="GO" id="GO:0005524">
    <property type="term" value="F:ATP binding"/>
    <property type="evidence" value="ECO:0007669"/>
    <property type="project" value="UniProtKB-KW"/>
</dbReference>
<dbReference type="GO" id="GO:0004140">
    <property type="term" value="F:dephospho-CoA kinase activity"/>
    <property type="evidence" value="ECO:0007669"/>
    <property type="project" value="UniProtKB-EC"/>
</dbReference>
<protein>
    <submittedName>
        <fullName evidence="3">Dephospho-CoA kinase</fullName>
        <ecNumber evidence="3">2.7.1.24</ecNumber>
    </submittedName>
</protein>
<dbReference type="HAMAP" id="MF_00376">
    <property type="entry name" value="Dephospho_CoA_kinase"/>
    <property type="match status" value="1"/>
</dbReference>
<gene>
    <name evidence="3" type="ORF">MNBD_ALPHA12-1839</name>
</gene>
<dbReference type="Gene3D" id="3.40.50.300">
    <property type="entry name" value="P-loop containing nucleotide triphosphate hydrolases"/>
    <property type="match status" value="1"/>
</dbReference>
<dbReference type="GO" id="GO:0015937">
    <property type="term" value="P:coenzyme A biosynthetic process"/>
    <property type="evidence" value="ECO:0007669"/>
    <property type="project" value="InterPro"/>
</dbReference>
<dbReference type="NCBIfam" id="TIGR00152">
    <property type="entry name" value="dephospho-CoA kinase"/>
    <property type="match status" value="1"/>
</dbReference>
<accession>A0A3B0U8S1</accession>
<keyword evidence="1" id="KW-0547">Nucleotide-binding</keyword>